<comment type="caution">
    <text evidence="2">The sequence shown here is derived from an EMBL/GenBank/DDBJ whole genome shotgun (WGS) entry which is preliminary data.</text>
</comment>
<evidence type="ECO:0000313" key="2">
    <source>
        <dbReference type="EMBL" id="CAF1621142.1"/>
    </source>
</evidence>
<dbReference type="SUPFAM" id="SSF52777">
    <property type="entry name" value="CoA-dependent acyltransferases"/>
    <property type="match status" value="2"/>
</dbReference>
<dbReference type="GO" id="GO:0009239">
    <property type="term" value="P:enterobactin biosynthetic process"/>
    <property type="evidence" value="ECO:0007669"/>
    <property type="project" value="TreeGrafter"/>
</dbReference>
<evidence type="ECO:0000259" key="1">
    <source>
        <dbReference type="Pfam" id="PF00668"/>
    </source>
</evidence>
<dbReference type="EMBL" id="CAJOBA010080829">
    <property type="protein sequence ID" value="CAF4440709.1"/>
    <property type="molecule type" value="Genomic_DNA"/>
</dbReference>
<protein>
    <recommendedName>
        <fullName evidence="1">Condensation domain-containing protein</fullName>
    </recommendedName>
</protein>
<feature type="non-terminal residue" evidence="2">
    <location>
        <position position="1"/>
    </location>
</feature>
<organism evidence="2 4">
    <name type="scientific">Didymodactylos carnosus</name>
    <dbReference type="NCBI Taxonomy" id="1234261"/>
    <lineage>
        <taxon>Eukaryota</taxon>
        <taxon>Metazoa</taxon>
        <taxon>Spiralia</taxon>
        <taxon>Gnathifera</taxon>
        <taxon>Rotifera</taxon>
        <taxon>Eurotatoria</taxon>
        <taxon>Bdelloidea</taxon>
        <taxon>Philodinida</taxon>
        <taxon>Philodinidae</taxon>
        <taxon>Didymodactylos</taxon>
    </lineage>
</organism>
<reference evidence="2" key="1">
    <citation type="submission" date="2021-02" db="EMBL/GenBank/DDBJ databases">
        <authorList>
            <person name="Nowell W R."/>
        </authorList>
    </citation>
    <scope>NUCLEOTIDE SEQUENCE</scope>
</reference>
<gene>
    <name evidence="2" type="ORF">OVA965_LOCUS43211</name>
    <name evidence="3" type="ORF">TMI583_LOCUS45371</name>
</gene>
<proteinExistence type="predicted"/>
<dbReference type="GO" id="GO:0043041">
    <property type="term" value="P:amino acid activation for nonribosomal peptide biosynthetic process"/>
    <property type="evidence" value="ECO:0007669"/>
    <property type="project" value="TreeGrafter"/>
</dbReference>
<evidence type="ECO:0000313" key="4">
    <source>
        <dbReference type="Proteomes" id="UP000677228"/>
    </source>
</evidence>
<dbReference type="Gene3D" id="3.30.559.10">
    <property type="entry name" value="Chloramphenicol acetyltransferase-like domain"/>
    <property type="match status" value="1"/>
</dbReference>
<dbReference type="PANTHER" id="PTHR45527:SF1">
    <property type="entry name" value="FATTY ACID SYNTHASE"/>
    <property type="match status" value="1"/>
</dbReference>
<dbReference type="InterPro" id="IPR023213">
    <property type="entry name" value="CAT-like_dom_sf"/>
</dbReference>
<feature type="domain" description="Condensation" evidence="1">
    <location>
        <begin position="147"/>
        <end position="303"/>
    </location>
</feature>
<dbReference type="GO" id="GO:0047527">
    <property type="term" value="F:2,3-dihydroxybenzoate-serine ligase activity"/>
    <property type="evidence" value="ECO:0007669"/>
    <property type="project" value="TreeGrafter"/>
</dbReference>
<dbReference type="AlphaFoldDB" id="A0A8S2G384"/>
<name>A0A8S2G384_9BILA</name>
<dbReference type="GO" id="GO:0005829">
    <property type="term" value="C:cytosol"/>
    <property type="evidence" value="ECO:0007669"/>
    <property type="project" value="TreeGrafter"/>
</dbReference>
<dbReference type="Proteomes" id="UP000682733">
    <property type="component" value="Unassembled WGS sequence"/>
</dbReference>
<dbReference type="InterPro" id="IPR001242">
    <property type="entry name" value="Condensation_dom"/>
</dbReference>
<dbReference type="GO" id="GO:0031177">
    <property type="term" value="F:phosphopantetheine binding"/>
    <property type="evidence" value="ECO:0007669"/>
    <property type="project" value="TreeGrafter"/>
</dbReference>
<dbReference type="Proteomes" id="UP000677228">
    <property type="component" value="Unassembled WGS sequence"/>
</dbReference>
<dbReference type="EMBL" id="CAJNOK010055958">
    <property type="protein sequence ID" value="CAF1621142.1"/>
    <property type="molecule type" value="Genomic_DNA"/>
</dbReference>
<sequence length="307" mass="35760">LASYAQERIWLDQQIRFDSKKELAIYNIPLLIQVTSATLSMNRLRRALSIIMEKHSILRTSLKYDREERCLKQQIQPLVEESPNYSFQFSKISTKDELEKILLDEETNCDLFCLSKGLVFRCHLIHFYFTSDRINNDNADNGYLLKKGDLILLNFHHVAFDGSSAEFFLSELHKAYVNERLERATLQYIDYAQYEREMPMDKAREYWKQSLDGYEDPLQLPYDHTLSLSTVRSGSGGSIRFELDKDIVESILNISTTTSATLFQLLLTNYYLFLFKLTKRTDLCVGSVNANRFRSELQSLVGTTTFI</sequence>
<dbReference type="GO" id="GO:0009366">
    <property type="term" value="C:enterobactin synthetase complex"/>
    <property type="evidence" value="ECO:0007669"/>
    <property type="project" value="TreeGrafter"/>
</dbReference>
<dbReference type="Gene3D" id="3.30.559.30">
    <property type="entry name" value="Nonribosomal peptide synthetase, condensation domain"/>
    <property type="match status" value="1"/>
</dbReference>
<accession>A0A8S2G384</accession>
<dbReference type="PANTHER" id="PTHR45527">
    <property type="entry name" value="NONRIBOSOMAL PEPTIDE SYNTHETASE"/>
    <property type="match status" value="1"/>
</dbReference>
<evidence type="ECO:0000313" key="3">
    <source>
        <dbReference type="EMBL" id="CAF4440709.1"/>
    </source>
</evidence>
<dbReference type="Pfam" id="PF00668">
    <property type="entry name" value="Condensation"/>
    <property type="match status" value="1"/>
</dbReference>